<evidence type="ECO:0000313" key="2">
    <source>
        <dbReference type="Proteomes" id="UP000287651"/>
    </source>
</evidence>
<evidence type="ECO:0000313" key="1">
    <source>
        <dbReference type="EMBL" id="RRT47874.1"/>
    </source>
</evidence>
<dbReference type="EMBL" id="AMZH03014299">
    <property type="protein sequence ID" value="RRT47874.1"/>
    <property type="molecule type" value="Genomic_DNA"/>
</dbReference>
<dbReference type="Proteomes" id="UP000287651">
    <property type="component" value="Unassembled WGS sequence"/>
</dbReference>
<gene>
    <name evidence="1" type="ORF">B296_00020653</name>
</gene>
<sequence>MATSYEEWDNVVSWVLHSDGADSFCMVSKSFEAHAPYLREAFDKVTKRQDFHGVINPCSHGGRALVMKGAKEMENTWQTPKYQDNA</sequence>
<accession>A0A426Y821</accession>
<name>A0A426Y821_ENSVE</name>
<comment type="caution">
    <text evidence="1">The sequence shown here is derived from an EMBL/GenBank/DDBJ whole genome shotgun (WGS) entry which is preliminary data.</text>
</comment>
<reference evidence="1 2" key="1">
    <citation type="journal article" date="2014" name="Agronomy (Basel)">
        <title>A Draft Genome Sequence for Ensete ventricosum, the Drought-Tolerant Tree Against Hunger.</title>
        <authorList>
            <person name="Harrison J."/>
            <person name="Moore K.A."/>
            <person name="Paszkiewicz K."/>
            <person name="Jones T."/>
            <person name="Grant M."/>
            <person name="Ambacheew D."/>
            <person name="Muzemil S."/>
            <person name="Studholme D.J."/>
        </authorList>
    </citation>
    <scope>NUCLEOTIDE SEQUENCE [LARGE SCALE GENOMIC DNA]</scope>
</reference>
<proteinExistence type="predicted"/>
<protein>
    <submittedName>
        <fullName evidence="1">Uncharacterized protein</fullName>
    </submittedName>
</protein>
<dbReference type="AlphaFoldDB" id="A0A426Y821"/>
<organism evidence="1 2">
    <name type="scientific">Ensete ventricosum</name>
    <name type="common">Abyssinian banana</name>
    <name type="synonym">Musa ensete</name>
    <dbReference type="NCBI Taxonomy" id="4639"/>
    <lineage>
        <taxon>Eukaryota</taxon>
        <taxon>Viridiplantae</taxon>
        <taxon>Streptophyta</taxon>
        <taxon>Embryophyta</taxon>
        <taxon>Tracheophyta</taxon>
        <taxon>Spermatophyta</taxon>
        <taxon>Magnoliopsida</taxon>
        <taxon>Liliopsida</taxon>
        <taxon>Zingiberales</taxon>
        <taxon>Musaceae</taxon>
        <taxon>Ensete</taxon>
    </lineage>
</organism>